<evidence type="ECO:0000259" key="8">
    <source>
        <dbReference type="PROSITE" id="PS50850"/>
    </source>
</evidence>
<dbReference type="PANTHER" id="PTHR23513">
    <property type="entry name" value="INTEGRAL MEMBRANE EFFLUX PROTEIN-RELATED"/>
    <property type="match status" value="1"/>
</dbReference>
<feature type="domain" description="Major facilitator superfamily (MFS) profile" evidence="8">
    <location>
        <begin position="215"/>
        <end position="411"/>
    </location>
</feature>
<protein>
    <submittedName>
        <fullName evidence="9">Permease of the major facilitator superfamily protein</fullName>
    </submittedName>
</protein>
<dbReference type="InterPro" id="IPR020846">
    <property type="entry name" value="MFS_dom"/>
</dbReference>
<sequence length="411" mass="44533">MSQFIDLSLLKKNRDFRLLYFGQFISFIGTMISSVALPYQVYQMTQSTFIVGLLSLVQLLPLLITALIGGVFADRYNRRGLLIISELLLAGGCFILVLNSYQTSPSLSLIFIVSASMSAINGLHRPAFDSITQQIVTPNDYKNVGALATFKFSFCMIIAPAISGLIIAQYGIVITYLIDLITFIMSLIALIRLHNIPKPALQEHPSIVSSLKQGISFALNRQELMGSYLVDFIAMVFSWPNALLPAIAQSYGGAKTLGLLYSAPAVGALFISFFSGWTSKIARDGKAIAIAAALWGAAIIGFGLSNSLWLVLFFLALAGAFDAISGIFRTTLWNNTIPTEYRGRLAGIEMISYLCGPKLGDTRAGLIASSFSISTALISGGVLSIIGVTVCCLVFPKFWYYRSHQTSGNAT</sequence>
<dbReference type="SUPFAM" id="SSF103473">
    <property type="entry name" value="MFS general substrate transporter"/>
    <property type="match status" value="1"/>
</dbReference>
<reference evidence="9 10" key="1">
    <citation type="submission" date="2015-11" db="EMBL/GenBank/DDBJ databases">
        <title>Genomic analysis of 38 Legionella species identifies large and diverse effector repertoires.</title>
        <authorList>
            <person name="Burstein D."/>
            <person name="Amaro F."/>
            <person name="Zusman T."/>
            <person name="Lifshitz Z."/>
            <person name="Cohen O."/>
            <person name="Gilbert J.A."/>
            <person name="Pupko T."/>
            <person name="Shuman H.A."/>
            <person name="Segal G."/>
        </authorList>
    </citation>
    <scope>NUCLEOTIDE SEQUENCE [LARGE SCALE GENOMIC DNA]</scope>
    <source>
        <strain evidence="9 10">IMVS3376</strain>
    </source>
</reference>
<keyword evidence="10" id="KW-1185">Reference proteome</keyword>
<dbReference type="InterPro" id="IPR010290">
    <property type="entry name" value="TM_effector"/>
</dbReference>
<keyword evidence="5 7" id="KW-1133">Transmembrane helix</keyword>
<evidence type="ECO:0000256" key="5">
    <source>
        <dbReference type="ARBA" id="ARBA00022989"/>
    </source>
</evidence>
<dbReference type="RefSeq" id="WP_058510685.1">
    <property type="nucleotide sequence ID" value="NZ_DAIOMV010000001.1"/>
</dbReference>
<dbReference type="Gene3D" id="1.20.1250.20">
    <property type="entry name" value="MFS general substrate transporter like domains"/>
    <property type="match status" value="1"/>
</dbReference>
<gene>
    <name evidence="9" type="ORF">Lste_1768</name>
</gene>
<dbReference type="STRING" id="947033.Lste_1768"/>
<evidence type="ECO:0000256" key="6">
    <source>
        <dbReference type="ARBA" id="ARBA00023136"/>
    </source>
</evidence>
<dbReference type="CDD" id="cd06173">
    <property type="entry name" value="MFS_MefA_like"/>
    <property type="match status" value="1"/>
</dbReference>
<dbReference type="Pfam" id="PF05977">
    <property type="entry name" value="MFS_3"/>
    <property type="match status" value="1"/>
</dbReference>
<organism evidence="9 10">
    <name type="scientific">Legionella steelei</name>
    <dbReference type="NCBI Taxonomy" id="947033"/>
    <lineage>
        <taxon>Bacteria</taxon>
        <taxon>Pseudomonadati</taxon>
        <taxon>Pseudomonadota</taxon>
        <taxon>Gammaproteobacteria</taxon>
        <taxon>Legionellales</taxon>
        <taxon>Legionellaceae</taxon>
        <taxon>Legionella</taxon>
    </lineage>
</organism>
<dbReference type="PROSITE" id="PS50850">
    <property type="entry name" value="MFS"/>
    <property type="match status" value="1"/>
</dbReference>
<feature type="transmembrane region" description="Helical" evidence="7">
    <location>
        <begin position="107"/>
        <end position="123"/>
    </location>
</feature>
<feature type="transmembrane region" description="Helical" evidence="7">
    <location>
        <begin position="49"/>
        <end position="73"/>
    </location>
</feature>
<name>A0A0W0ZHR4_9GAMM</name>
<keyword evidence="6 7" id="KW-0472">Membrane</keyword>
<keyword evidence="3" id="KW-1003">Cell membrane</keyword>
<feature type="transmembrane region" description="Helical" evidence="7">
    <location>
        <begin position="144"/>
        <end position="167"/>
    </location>
</feature>
<evidence type="ECO:0000256" key="2">
    <source>
        <dbReference type="ARBA" id="ARBA00022448"/>
    </source>
</evidence>
<dbReference type="EMBL" id="LNYY01000019">
    <property type="protein sequence ID" value="KTD68610.1"/>
    <property type="molecule type" value="Genomic_DNA"/>
</dbReference>
<dbReference type="GO" id="GO:0005886">
    <property type="term" value="C:plasma membrane"/>
    <property type="evidence" value="ECO:0007669"/>
    <property type="project" value="UniProtKB-SubCell"/>
</dbReference>
<proteinExistence type="predicted"/>
<evidence type="ECO:0000313" key="9">
    <source>
        <dbReference type="EMBL" id="KTD68610.1"/>
    </source>
</evidence>
<comment type="caution">
    <text evidence="9">The sequence shown here is derived from an EMBL/GenBank/DDBJ whole genome shotgun (WGS) entry which is preliminary data.</text>
</comment>
<evidence type="ECO:0000256" key="3">
    <source>
        <dbReference type="ARBA" id="ARBA00022475"/>
    </source>
</evidence>
<dbReference type="Proteomes" id="UP000054926">
    <property type="component" value="Unassembled WGS sequence"/>
</dbReference>
<dbReference type="InterPro" id="IPR036259">
    <property type="entry name" value="MFS_trans_sf"/>
</dbReference>
<comment type="subcellular location">
    <subcellularLocation>
        <location evidence="1">Cell membrane</location>
        <topology evidence="1">Multi-pass membrane protein</topology>
    </subcellularLocation>
</comment>
<feature type="transmembrane region" description="Helical" evidence="7">
    <location>
        <begin position="259"/>
        <end position="277"/>
    </location>
</feature>
<feature type="transmembrane region" description="Helical" evidence="7">
    <location>
        <begin position="289"/>
        <end position="321"/>
    </location>
</feature>
<feature type="transmembrane region" description="Helical" evidence="7">
    <location>
        <begin position="173"/>
        <end position="193"/>
    </location>
</feature>
<feature type="transmembrane region" description="Helical" evidence="7">
    <location>
        <begin position="371"/>
        <end position="395"/>
    </location>
</feature>
<evidence type="ECO:0000256" key="4">
    <source>
        <dbReference type="ARBA" id="ARBA00022692"/>
    </source>
</evidence>
<evidence type="ECO:0000313" key="10">
    <source>
        <dbReference type="Proteomes" id="UP000054926"/>
    </source>
</evidence>
<feature type="transmembrane region" description="Helical" evidence="7">
    <location>
        <begin position="80"/>
        <end position="101"/>
    </location>
</feature>
<evidence type="ECO:0000256" key="7">
    <source>
        <dbReference type="SAM" id="Phobius"/>
    </source>
</evidence>
<keyword evidence="2" id="KW-0813">Transport</keyword>
<dbReference type="AlphaFoldDB" id="A0A0W0ZHR4"/>
<accession>A0A0W0ZHR4</accession>
<keyword evidence="4 7" id="KW-0812">Transmembrane</keyword>
<feature type="transmembrane region" description="Helical" evidence="7">
    <location>
        <begin position="18"/>
        <end position="37"/>
    </location>
</feature>
<feature type="transmembrane region" description="Helical" evidence="7">
    <location>
        <begin position="228"/>
        <end position="247"/>
    </location>
</feature>
<evidence type="ECO:0000256" key="1">
    <source>
        <dbReference type="ARBA" id="ARBA00004651"/>
    </source>
</evidence>
<dbReference type="PATRIC" id="fig|947033.5.peg.1869"/>
<dbReference type="OrthoDB" id="7283966at2"/>
<dbReference type="PANTHER" id="PTHR23513:SF9">
    <property type="entry name" value="ENTEROBACTIN EXPORTER ENTS"/>
    <property type="match status" value="1"/>
</dbReference>
<dbReference type="GO" id="GO:0022857">
    <property type="term" value="F:transmembrane transporter activity"/>
    <property type="evidence" value="ECO:0007669"/>
    <property type="project" value="InterPro"/>
</dbReference>